<dbReference type="Proteomes" id="UP001374579">
    <property type="component" value="Unassembled WGS sequence"/>
</dbReference>
<organism evidence="6 7">
    <name type="scientific">Littorina saxatilis</name>
    <dbReference type="NCBI Taxonomy" id="31220"/>
    <lineage>
        <taxon>Eukaryota</taxon>
        <taxon>Metazoa</taxon>
        <taxon>Spiralia</taxon>
        <taxon>Lophotrochozoa</taxon>
        <taxon>Mollusca</taxon>
        <taxon>Gastropoda</taxon>
        <taxon>Caenogastropoda</taxon>
        <taxon>Littorinimorpha</taxon>
        <taxon>Littorinoidea</taxon>
        <taxon>Littorinidae</taxon>
        <taxon>Littorina</taxon>
    </lineage>
</organism>
<accession>A0AAN9C4F9</accession>
<dbReference type="FunFam" id="3.30.420.10:FF:000003">
    <property type="entry name" value="Oligoribonuclease"/>
    <property type="match status" value="1"/>
</dbReference>
<evidence type="ECO:0000259" key="5">
    <source>
        <dbReference type="SMART" id="SM00479"/>
    </source>
</evidence>
<reference evidence="6 7" key="1">
    <citation type="submission" date="2024-02" db="EMBL/GenBank/DDBJ databases">
        <title>Chromosome-scale genome assembly of the rough periwinkle Littorina saxatilis.</title>
        <authorList>
            <person name="De Jode A."/>
            <person name="Faria R."/>
            <person name="Formenti G."/>
            <person name="Sims Y."/>
            <person name="Smith T.P."/>
            <person name="Tracey A."/>
            <person name="Wood J.M.D."/>
            <person name="Zagrodzka Z.B."/>
            <person name="Johannesson K."/>
            <person name="Butlin R.K."/>
            <person name="Leder E.H."/>
        </authorList>
    </citation>
    <scope>NUCLEOTIDE SEQUENCE [LARGE SCALE GENOMIC DNA]</scope>
    <source>
        <strain evidence="6">Snail1</strain>
        <tissue evidence="6">Muscle</tissue>
    </source>
</reference>
<evidence type="ECO:0000313" key="6">
    <source>
        <dbReference type="EMBL" id="KAK7116469.1"/>
    </source>
</evidence>
<evidence type="ECO:0000256" key="4">
    <source>
        <dbReference type="ARBA" id="ARBA00022839"/>
    </source>
</evidence>
<dbReference type="InterPro" id="IPR036397">
    <property type="entry name" value="RNaseH_sf"/>
</dbReference>
<keyword evidence="7" id="KW-1185">Reference proteome</keyword>
<dbReference type="CDD" id="cd06135">
    <property type="entry name" value="Orn"/>
    <property type="match status" value="1"/>
</dbReference>
<dbReference type="GO" id="GO:0000175">
    <property type="term" value="F:3'-5'-RNA exonuclease activity"/>
    <property type="evidence" value="ECO:0007669"/>
    <property type="project" value="InterPro"/>
</dbReference>
<dbReference type="NCBIfam" id="NF003765">
    <property type="entry name" value="PRK05359.1"/>
    <property type="match status" value="1"/>
</dbReference>
<dbReference type="InterPro" id="IPR012337">
    <property type="entry name" value="RNaseH-like_sf"/>
</dbReference>
<sequence>MAVTGVLQTTKALVRILSCQLTRHVNCSRKMSDANKIKLGTDEKQERLIWIDLEMTGLDVETDEIIEIACLVSTGSLDVVVEGPNIVIHQPKEVMDRMEEWCIQHHGQSGLTKAVLESKISTSDAEQKVLSFLQQHTVAGKAPLAGNSVFMDKAFLQKYMPSLVNHMHYRIVDVSTVKELCRSWYPDEFQKGPQKDCNHRALDDIRESIKELQYYRQAIFKSTAS</sequence>
<dbReference type="InterPro" id="IPR022894">
    <property type="entry name" value="Oligoribonuclease"/>
</dbReference>
<dbReference type="InterPro" id="IPR013520">
    <property type="entry name" value="Ribonucl_H"/>
</dbReference>
<keyword evidence="3" id="KW-0378">Hydrolase</keyword>
<dbReference type="GO" id="GO:0005739">
    <property type="term" value="C:mitochondrion"/>
    <property type="evidence" value="ECO:0007669"/>
    <property type="project" value="TreeGrafter"/>
</dbReference>
<comment type="caution">
    <text evidence="6">The sequence shown here is derived from an EMBL/GenBank/DDBJ whole genome shotgun (WGS) entry which is preliminary data.</text>
</comment>
<proteinExistence type="inferred from homology"/>
<feature type="domain" description="Exonuclease" evidence="5">
    <location>
        <begin position="47"/>
        <end position="221"/>
    </location>
</feature>
<dbReference type="EMBL" id="JBAMIC010000001">
    <property type="protein sequence ID" value="KAK7116469.1"/>
    <property type="molecule type" value="Genomic_DNA"/>
</dbReference>
<keyword evidence="2" id="KW-0540">Nuclease</keyword>
<gene>
    <name evidence="6" type="ORF">V1264_002142</name>
</gene>
<dbReference type="PANTHER" id="PTHR11046">
    <property type="entry name" value="OLIGORIBONUCLEASE, MITOCHONDRIAL"/>
    <property type="match status" value="1"/>
</dbReference>
<comment type="similarity">
    <text evidence="1">Belongs to the oligoribonuclease family.</text>
</comment>
<evidence type="ECO:0000256" key="3">
    <source>
        <dbReference type="ARBA" id="ARBA00022801"/>
    </source>
</evidence>
<dbReference type="Gene3D" id="3.30.420.10">
    <property type="entry name" value="Ribonuclease H-like superfamily/Ribonuclease H"/>
    <property type="match status" value="1"/>
</dbReference>
<name>A0AAN9C4F9_9CAEN</name>
<dbReference type="PANTHER" id="PTHR11046:SF0">
    <property type="entry name" value="OLIGORIBONUCLEASE, MITOCHONDRIAL"/>
    <property type="match status" value="1"/>
</dbReference>
<dbReference type="GO" id="GO:0003676">
    <property type="term" value="F:nucleic acid binding"/>
    <property type="evidence" value="ECO:0007669"/>
    <property type="project" value="InterPro"/>
</dbReference>
<protein>
    <recommendedName>
        <fullName evidence="5">Exonuclease domain-containing protein</fullName>
    </recommendedName>
</protein>
<keyword evidence="4" id="KW-0269">Exonuclease</keyword>
<dbReference type="Pfam" id="PF00929">
    <property type="entry name" value="RNase_T"/>
    <property type="match status" value="1"/>
</dbReference>
<evidence type="ECO:0000256" key="2">
    <source>
        <dbReference type="ARBA" id="ARBA00022722"/>
    </source>
</evidence>
<dbReference type="HAMAP" id="MF_00045">
    <property type="entry name" value="Oligoribonuclease"/>
    <property type="match status" value="1"/>
</dbReference>
<evidence type="ECO:0000256" key="1">
    <source>
        <dbReference type="ARBA" id="ARBA00009921"/>
    </source>
</evidence>
<dbReference type="SMART" id="SM00479">
    <property type="entry name" value="EXOIII"/>
    <property type="match status" value="1"/>
</dbReference>
<dbReference type="AlphaFoldDB" id="A0AAN9C4F9"/>
<evidence type="ECO:0000313" key="7">
    <source>
        <dbReference type="Proteomes" id="UP001374579"/>
    </source>
</evidence>
<dbReference type="SUPFAM" id="SSF53098">
    <property type="entry name" value="Ribonuclease H-like"/>
    <property type="match status" value="1"/>
</dbReference>